<evidence type="ECO:0000256" key="1">
    <source>
        <dbReference type="ARBA" id="ARBA00009481"/>
    </source>
</evidence>
<dbReference type="Pfam" id="PF13439">
    <property type="entry name" value="Glyco_transf_4"/>
    <property type="match status" value="1"/>
</dbReference>
<dbReference type="Proteomes" id="UP001610861">
    <property type="component" value="Unassembled WGS sequence"/>
</dbReference>
<dbReference type="InterPro" id="IPR028098">
    <property type="entry name" value="Glyco_trans_4-like_N"/>
</dbReference>
<protein>
    <submittedName>
        <fullName evidence="5">Glycosyltransferase</fullName>
        <ecNumber evidence="5">2.4.-.-</ecNumber>
    </submittedName>
</protein>
<sequence>MTTESIEAVPTAVVAGGDTLTITLVVTSLKGGGAEAVGISWARGLRDLGHDVEVVVVSDSTVDEAFRQEFAVAEIGRMGGHRAKVAALKDRITARSADAVIAIQTYPNLLAIAAARGLRGGDRPAVVVTEHNLITLGLPGSPLSHRAKIALAKRWYRRADAVTACSHPVGAEMVAGFGVPRGRFFIVPNPAMAKVVDRTPVARTPGIQDGLTIVLAGRLVKQKSPVLAIEVAAALNRRGIPTRVESFGGGPLLHDVQQAATRLDVDLVTHGWVDDWFAYFPTNAVVLLPSFREGFGNVLVEAAARGVPSVALSNSLGVADAVIPGVTGALALSADPEDIANAVVEASTVECTGVEAWLERFSEASSATALAAVARDAIRRRRGVPAAAASR</sequence>
<comment type="caution">
    <text evidence="5">The sequence shown here is derived from an EMBL/GenBank/DDBJ whole genome shotgun (WGS) entry which is preliminary data.</text>
</comment>
<evidence type="ECO:0000313" key="6">
    <source>
        <dbReference type="Proteomes" id="UP001610861"/>
    </source>
</evidence>
<evidence type="ECO:0000313" key="5">
    <source>
        <dbReference type="EMBL" id="MFH8252115.1"/>
    </source>
</evidence>
<evidence type="ECO:0000259" key="4">
    <source>
        <dbReference type="Pfam" id="PF13439"/>
    </source>
</evidence>
<dbReference type="GO" id="GO:0016757">
    <property type="term" value="F:glycosyltransferase activity"/>
    <property type="evidence" value="ECO:0007669"/>
    <property type="project" value="UniProtKB-KW"/>
</dbReference>
<feature type="domain" description="Glycosyltransferase subfamily 4-like N-terminal" evidence="4">
    <location>
        <begin position="32"/>
        <end position="190"/>
    </location>
</feature>
<name>A0ABW7QB51_9MICO</name>
<dbReference type="RefSeq" id="WP_397557561.1">
    <property type="nucleotide sequence ID" value="NZ_JBIQWL010000007.1"/>
</dbReference>
<dbReference type="EMBL" id="JBIQWL010000007">
    <property type="protein sequence ID" value="MFH8252115.1"/>
    <property type="molecule type" value="Genomic_DNA"/>
</dbReference>
<keyword evidence="2 5" id="KW-0328">Glycosyltransferase</keyword>
<gene>
    <name evidence="5" type="ORF">ACH3VR_17250</name>
</gene>
<dbReference type="Pfam" id="PF13692">
    <property type="entry name" value="Glyco_trans_1_4"/>
    <property type="match status" value="1"/>
</dbReference>
<evidence type="ECO:0000256" key="3">
    <source>
        <dbReference type="ARBA" id="ARBA00022679"/>
    </source>
</evidence>
<accession>A0ABW7QB51</accession>
<dbReference type="SUPFAM" id="SSF53756">
    <property type="entry name" value="UDP-Glycosyltransferase/glycogen phosphorylase"/>
    <property type="match status" value="1"/>
</dbReference>
<comment type="similarity">
    <text evidence="1">Belongs to the glycosyltransferase group 1 family. Glycosyltransferase 4 subfamily.</text>
</comment>
<keyword evidence="3 5" id="KW-0808">Transferase</keyword>
<keyword evidence="6" id="KW-1185">Reference proteome</keyword>
<evidence type="ECO:0000256" key="2">
    <source>
        <dbReference type="ARBA" id="ARBA00022676"/>
    </source>
</evidence>
<dbReference type="Gene3D" id="3.40.50.2000">
    <property type="entry name" value="Glycogen Phosphorylase B"/>
    <property type="match status" value="2"/>
</dbReference>
<proteinExistence type="inferred from homology"/>
<dbReference type="PANTHER" id="PTHR12526:SF640">
    <property type="entry name" value="COLANIC ACID BIOSYNTHESIS GLYCOSYLTRANSFERASE WCAL-RELATED"/>
    <property type="match status" value="1"/>
</dbReference>
<dbReference type="EC" id="2.4.-.-" evidence="5"/>
<organism evidence="5 6">
    <name type="scientific">Microbacterium alkaliflavum</name>
    <dbReference type="NCBI Taxonomy" id="3248839"/>
    <lineage>
        <taxon>Bacteria</taxon>
        <taxon>Bacillati</taxon>
        <taxon>Actinomycetota</taxon>
        <taxon>Actinomycetes</taxon>
        <taxon>Micrococcales</taxon>
        <taxon>Microbacteriaceae</taxon>
        <taxon>Microbacterium</taxon>
    </lineage>
</organism>
<reference evidence="5 6" key="1">
    <citation type="submission" date="2024-09" db="EMBL/GenBank/DDBJ databases">
        <authorList>
            <person name="Pan X."/>
        </authorList>
    </citation>
    <scope>NUCLEOTIDE SEQUENCE [LARGE SCALE GENOMIC DNA]</scope>
    <source>
        <strain evidence="5 6">B2969</strain>
    </source>
</reference>
<dbReference type="PANTHER" id="PTHR12526">
    <property type="entry name" value="GLYCOSYLTRANSFERASE"/>
    <property type="match status" value="1"/>
</dbReference>